<dbReference type="AlphaFoldDB" id="A0A8J7TNQ1"/>
<feature type="region of interest" description="Disordered" evidence="1">
    <location>
        <begin position="139"/>
        <end position="178"/>
    </location>
</feature>
<evidence type="ECO:0000313" key="3">
    <source>
        <dbReference type="EMBL" id="MBN8662316.1"/>
    </source>
</evidence>
<organism evidence="3 4">
    <name type="scientific">Candidatus Obscuribacter phosphatis</name>
    <dbReference type="NCBI Taxonomy" id="1906157"/>
    <lineage>
        <taxon>Bacteria</taxon>
        <taxon>Bacillati</taxon>
        <taxon>Candidatus Melainabacteria</taxon>
        <taxon>Candidatus Obscuribacterales</taxon>
        <taxon>Candidatus Obscuribacteraceae</taxon>
        <taxon>Candidatus Obscuribacter</taxon>
    </lineage>
</organism>
<dbReference type="PROSITE" id="PS51061">
    <property type="entry name" value="R3H"/>
    <property type="match status" value="1"/>
</dbReference>
<reference evidence="3" key="1">
    <citation type="submission" date="2021-02" db="EMBL/GenBank/DDBJ databases">
        <title>Genome-Resolved Metagenomics of a Microbial Community Performing Photosynthetic Biological Nutrient Removal.</title>
        <authorList>
            <person name="Mcdaniel E.A."/>
        </authorList>
    </citation>
    <scope>NUCLEOTIDE SEQUENCE</scope>
    <source>
        <strain evidence="3">UWPOB_OBS1</strain>
    </source>
</reference>
<dbReference type="SUPFAM" id="SSF82708">
    <property type="entry name" value="R3H domain"/>
    <property type="match status" value="1"/>
</dbReference>
<protein>
    <submittedName>
        <fullName evidence="3">KH domain-containing protein</fullName>
    </submittedName>
</protein>
<feature type="compositionally biased region" description="Basic and acidic residues" evidence="1">
    <location>
        <begin position="164"/>
        <end position="178"/>
    </location>
</feature>
<dbReference type="GO" id="GO:0003723">
    <property type="term" value="F:RNA binding"/>
    <property type="evidence" value="ECO:0007669"/>
    <property type="project" value="InterPro"/>
</dbReference>
<evidence type="ECO:0000313" key="4">
    <source>
        <dbReference type="Proteomes" id="UP000664277"/>
    </source>
</evidence>
<dbReference type="InterPro" id="IPR001374">
    <property type="entry name" value="R3H_dom"/>
</dbReference>
<feature type="domain" description="R3H" evidence="2">
    <location>
        <begin position="89"/>
        <end position="157"/>
    </location>
</feature>
<dbReference type="CDD" id="cd02644">
    <property type="entry name" value="R3H_jag"/>
    <property type="match status" value="1"/>
</dbReference>
<comment type="caution">
    <text evidence="3">The sequence shown here is derived from an EMBL/GenBank/DDBJ whole genome shotgun (WGS) entry which is preliminary data.</text>
</comment>
<evidence type="ECO:0000256" key="1">
    <source>
        <dbReference type="SAM" id="MobiDB-lite"/>
    </source>
</evidence>
<dbReference type="InterPro" id="IPR038008">
    <property type="entry name" value="Jag_KH"/>
</dbReference>
<dbReference type="InterPro" id="IPR034079">
    <property type="entry name" value="R3H_KhpB"/>
</dbReference>
<dbReference type="Pfam" id="PF13083">
    <property type="entry name" value="KH_KhpA-B"/>
    <property type="match status" value="1"/>
</dbReference>
<dbReference type="InterPro" id="IPR039247">
    <property type="entry name" value="KhpB"/>
</dbReference>
<dbReference type="SMART" id="SM00393">
    <property type="entry name" value="R3H"/>
    <property type="match status" value="1"/>
</dbReference>
<sequence>MNLSQFDDNAKSYLEKILAILDIEAEVLQEDVDDTTTCYRIECKSDDARILIGKNGQTLESLQFVVRQMVKSKTLDRSHFIVDVCDYRGRRRRTLEEQAKKGAVAVLNGDSERFPLMPMTAYDRRLVHNYLQENFPDLASESEGEGEGRHIVISFKGLEDGEGGEDHGDDAHDGDVEE</sequence>
<dbReference type="EMBL" id="JAFLCK010000035">
    <property type="protein sequence ID" value="MBN8662316.1"/>
    <property type="molecule type" value="Genomic_DNA"/>
</dbReference>
<gene>
    <name evidence="3" type="ORF">J0M35_18240</name>
</gene>
<accession>A0A8J7TNQ1</accession>
<dbReference type="PANTHER" id="PTHR35800:SF1">
    <property type="entry name" value="RNA-BINDING PROTEIN KHPB"/>
    <property type="match status" value="1"/>
</dbReference>
<dbReference type="Proteomes" id="UP000664277">
    <property type="component" value="Unassembled WGS sequence"/>
</dbReference>
<dbReference type="Gene3D" id="3.30.300.20">
    <property type="match status" value="1"/>
</dbReference>
<dbReference type="CDD" id="cd02414">
    <property type="entry name" value="KH-II_Jag"/>
    <property type="match status" value="1"/>
</dbReference>
<dbReference type="InterPro" id="IPR036867">
    <property type="entry name" value="R3H_dom_sf"/>
</dbReference>
<dbReference type="PANTHER" id="PTHR35800">
    <property type="entry name" value="PROTEIN JAG"/>
    <property type="match status" value="1"/>
</dbReference>
<dbReference type="InterPro" id="IPR015946">
    <property type="entry name" value="KH_dom-like_a/b"/>
</dbReference>
<evidence type="ECO:0000259" key="2">
    <source>
        <dbReference type="PROSITE" id="PS51061"/>
    </source>
</evidence>
<name>A0A8J7TNQ1_9BACT</name>
<dbReference type="Pfam" id="PF01424">
    <property type="entry name" value="R3H"/>
    <property type="match status" value="1"/>
</dbReference>
<dbReference type="Gene3D" id="3.30.1370.50">
    <property type="entry name" value="R3H-like domain"/>
    <property type="match status" value="1"/>
</dbReference>
<proteinExistence type="predicted"/>